<evidence type="ECO:0000256" key="3">
    <source>
        <dbReference type="ARBA" id="ARBA00022960"/>
    </source>
</evidence>
<dbReference type="STRING" id="553510.B1H19_18350"/>
<keyword evidence="4 6" id="KW-0573">Peptidoglycan synthesis</keyword>
<feature type="compositionally biased region" description="Basic and acidic residues" evidence="7">
    <location>
        <begin position="67"/>
        <end position="79"/>
    </location>
</feature>
<dbReference type="PANTHER" id="PTHR30582">
    <property type="entry name" value="L,D-TRANSPEPTIDASE"/>
    <property type="match status" value="1"/>
</dbReference>
<dbReference type="GO" id="GO:0005576">
    <property type="term" value="C:extracellular region"/>
    <property type="evidence" value="ECO:0007669"/>
    <property type="project" value="TreeGrafter"/>
</dbReference>
<organism evidence="9 10">
    <name type="scientific">Streptomyces gilvosporeus</name>
    <dbReference type="NCBI Taxonomy" id="553510"/>
    <lineage>
        <taxon>Bacteria</taxon>
        <taxon>Bacillati</taxon>
        <taxon>Actinomycetota</taxon>
        <taxon>Actinomycetes</taxon>
        <taxon>Kitasatosporales</taxon>
        <taxon>Streptomycetaceae</taxon>
        <taxon>Streptomyces</taxon>
    </lineage>
</organism>
<dbReference type="AlphaFoldDB" id="A0A1V0U2S8"/>
<dbReference type="InterPro" id="IPR005490">
    <property type="entry name" value="LD_TPept_cat_dom"/>
</dbReference>
<dbReference type="Proteomes" id="UP000192726">
    <property type="component" value="Chromosome"/>
</dbReference>
<dbReference type="PANTHER" id="PTHR30582:SF33">
    <property type="entry name" value="EXPORTED PROTEIN"/>
    <property type="match status" value="1"/>
</dbReference>
<gene>
    <name evidence="9" type="ORF">B1H19_18350</name>
</gene>
<evidence type="ECO:0000313" key="10">
    <source>
        <dbReference type="Proteomes" id="UP000192726"/>
    </source>
</evidence>
<proteinExistence type="predicted"/>
<dbReference type="InterPro" id="IPR050979">
    <property type="entry name" value="LD-transpeptidase"/>
</dbReference>
<evidence type="ECO:0000256" key="1">
    <source>
        <dbReference type="ARBA" id="ARBA00004752"/>
    </source>
</evidence>
<evidence type="ECO:0000256" key="5">
    <source>
        <dbReference type="ARBA" id="ARBA00023316"/>
    </source>
</evidence>
<dbReference type="EMBL" id="CP020569">
    <property type="protein sequence ID" value="ARF59545.1"/>
    <property type="molecule type" value="Genomic_DNA"/>
</dbReference>
<dbReference type="Pfam" id="PF03734">
    <property type="entry name" value="YkuD"/>
    <property type="match status" value="1"/>
</dbReference>
<reference evidence="9 10" key="1">
    <citation type="submission" date="2017-04" db="EMBL/GenBank/DDBJ databases">
        <title>Complete Genome Sequence of Streptomyces gilvosporeus F607, a Capable Producer of Natamycin.</title>
        <authorList>
            <person name="Zong G."/>
            <person name="Zhong C."/>
            <person name="Fu J."/>
            <person name="Qin R."/>
            <person name="Cao G."/>
        </authorList>
    </citation>
    <scope>NUCLEOTIDE SEQUENCE [LARGE SCALE GENOMIC DNA]</scope>
    <source>
        <strain evidence="9 10">F607</strain>
    </source>
</reference>
<keyword evidence="3 6" id="KW-0133">Cell shape</keyword>
<dbReference type="InterPro" id="IPR038063">
    <property type="entry name" value="Transpep_catalytic_dom"/>
</dbReference>
<dbReference type="UniPathway" id="UPA00219"/>
<name>A0A1V0U2S8_9ACTN</name>
<feature type="active site" description="Proton donor/acceptor" evidence="6">
    <location>
        <position position="248"/>
    </location>
</feature>
<dbReference type="Gene3D" id="2.40.440.10">
    <property type="entry name" value="L,D-transpeptidase catalytic domain-like"/>
    <property type="match status" value="1"/>
</dbReference>
<feature type="domain" description="L,D-TPase catalytic" evidence="8">
    <location>
        <begin position="177"/>
        <end position="287"/>
    </location>
</feature>
<evidence type="ECO:0000256" key="2">
    <source>
        <dbReference type="ARBA" id="ARBA00022679"/>
    </source>
</evidence>
<dbReference type="PROSITE" id="PS52029">
    <property type="entry name" value="LD_TPASE"/>
    <property type="match status" value="1"/>
</dbReference>
<keyword evidence="2" id="KW-0808">Transferase</keyword>
<dbReference type="GO" id="GO:0018104">
    <property type="term" value="P:peptidoglycan-protein cross-linking"/>
    <property type="evidence" value="ECO:0007669"/>
    <property type="project" value="TreeGrafter"/>
</dbReference>
<keyword evidence="10" id="KW-1185">Reference proteome</keyword>
<dbReference type="GO" id="GO:0071972">
    <property type="term" value="F:peptidoglycan L,D-transpeptidase activity"/>
    <property type="evidence" value="ECO:0007669"/>
    <property type="project" value="TreeGrafter"/>
</dbReference>
<dbReference type="GO" id="GO:0008360">
    <property type="term" value="P:regulation of cell shape"/>
    <property type="evidence" value="ECO:0007669"/>
    <property type="project" value="UniProtKB-UniRule"/>
</dbReference>
<keyword evidence="5 6" id="KW-0961">Cell wall biogenesis/degradation</keyword>
<dbReference type="KEGG" id="sgv:B1H19_18350"/>
<feature type="active site" description="Nucleophile" evidence="6">
    <location>
        <position position="263"/>
    </location>
</feature>
<dbReference type="GO" id="GO:0071555">
    <property type="term" value="P:cell wall organization"/>
    <property type="evidence" value="ECO:0007669"/>
    <property type="project" value="UniProtKB-UniRule"/>
</dbReference>
<dbReference type="CDD" id="cd16913">
    <property type="entry name" value="YkuD_like"/>
    <property type="match status" value="1"/>
</dbReference>
<evidence type="ECO:0000259" key="8">
    <source>
        <dbReference type="PROSITE" id="PS52029"/>
    </source>
</evidence>
<comment type="pathway">
    <text evidence="1 6">Cell wall biogenesis; peptidoglycan biosynthesis.</text>
</comment>
<evidence type="ECO:0000256" key="6">
    <source>
        <dbReference type="PROSITE-ProRule" id="PRU01373"/>
    </source>
</evidence>
<feature type="region of interest" description="Disordered" evidence="7">
    <location>
        <begin position="1"/>
        <end position="79"/>
    </location>
</feature>
<evidence type="ECO:0000256" key="7">
    <source>
        <dbReference type="SAM" id="MobiDB-lite"/>
    </source>
</evidence>
<feature type="compositionally biased region" description="Low complexity" evidence="7">
    <location>
        <begin position="1"/>
        <end position="22"/>
    </location>
</feature>
<sequence length="293" mass="32656">MSFARAAAADAQPLPQPHATTPRPHPPADDASGLVPGLPQRDPYQQQQEQQKLPDRALPPNIPRGRMPQEPEPDRPLGPVRHIELVPRSEVQGEGGAKVKCSPSTGPAQKAVEEFLEREPDGVQSPEDCQAIRSFQRAHQIEPATGFAGPVTGAVVRLLRAQKDPNHDQRCPERTVRVVCVDLNRQLLWVQQDGEVVFRPVAVRSGRPQMDTRNGTYRIYWRHKNHMSSLYHTPMPFAQFFDGGEALHGVYDDVYAGAGSHGCINLQFEDSEKLWGLLDRNDLVYVWGHKTGV</sequence>
<evidence type="ECO:0000256" key="4">
    <source>
        <dbReference type="ARBA" id="ARBA00022984"/>
    </source>
</evidence>
<dbReference type="SUPFAM" id="SSF141523">
    <property type="entry name" value="L,D-transpeptidase catalytic domain-like"/>
    <property type="match status" value="1"/>
</dbReference>
<accession>A0A1V0U2S8</accession>
<evidence type="ECO:0000313" key="9">
    <source>
        <dbReference type="EMBL" id="ARF59545.1"/>
    </source>
</evidence>
<dbReference type="GO" id="GO:0016740">
    <property type="term" value="F:transferase activity"/>
    <property type="evidence" value="ECO:0007669"/>
    <property type="project" value="UniProtKB-KW"/>
</dbReference>
<protein>
    <recommendedName>
        <fullName evidence="8">L,D-TPase catalytic domain-containing protein</fullName>
    </recommendedName>
</protein>